<dbReference type="InterPro" id="IPR050697">
    <property type="entry name" value="Adenylyl/Guanylyl_Cyclase_3/4"/>
</dbReference>
<dbReference type="SUPFAM" id="SSF55073">
    <property type="entry name" value="Nucleotide cyclase"/>
    <property type="match status" value="1"/>
</dbReference>
<organism evidence="3">
    <name type="scientific">Zooxanthella nutricula</name>
    <dbReference type="NCBI Taxonomy" id="1333877"/>
    <lineage>
        <taxon>Eukaryota</taxon>
        <taxon>Sar</taxon>
        <taxon>Alveolata</taxon>
        <taxon>Dinophyceae</taxon>
        <taxon>Peridiniales</taxon>
        <taxon>Peridiniales incertae sedis</taxon>
        <taxon>Zooxanthella</taxon>
    </lineage>
</organism>
<protein>
    <recommendedName>
        <fullName evidence="2">Guanylate cyclase domain-containing protein</fullName>
    </recommendedName>
</protein>
<evidence type="ECO:0000313" key="3">
    <source>
        <dbReference type="EMBL" id="CAD9643580.1"/>
    </source>
</evidence>
<dbReference type="PROSITE" id="PS50125">
    <property type="entry name" value="GUANYLATE_CYCLASE_2"/>
    <property type="match status" value="1"/>
</dbReference>
<evidence type="ECO:0000259" key="2">
    <source>
        <dbReference type="PROSITE" id="PS50125"/>
    </source>
</evidence>
<dbReference type="PANTHER" id="PTHR43081">
    <property type="entry name" value="ADENYLATE CYCLASE, TERMINAL-DIFFERENTIATION SPECIFIC-RELATED"/>
    <property type="match status" value="1"/>
</dbReference>
<reference evidence="3" key="1">
    <citation type="submission" date="2021-01" db="EMBL/GenBank/DDBJ databases">
        <authorList>
            <person name="Corre E."/>
            <person name="Pelletier E."/>
            <person name="Niang G."/>
            <person name="Scheremetjew M."/>
            <person name="Finn R."/>
            <person name="Kale V."/>
            <person name="Holt S."/>
            <person name="Cochrane G."/>
            <person name="Meng A."/>
            <person name="Brown T."/>
            <person name="Cohen L."/>
        </authorList>
    </citation>
    <scope>NUCLEOTIDE SEQUENCE</scope>
    <source>
        <strain evidence="3">RCC3387</strain>
    </source>
</reference>
<keyword evidence="1" id="KW-0812">Transmembrane</keyword>
<dbReference type="InterPro" id="IPR029787">
    <property type="entry name" value="Nucleotide_cyclase"/>
</dbReference>
<dbReference type="EMBL" id="HBGW01096744">
    <property type="protein sequence ID" value="CAD9643580.1"/>
    <property type="molecule type" value="Transcribed_RNA"/>
</dbReference>
<dbReference type="GO" id="GO:0009190">
    <property type="term" value="P:cyclic nucleotide biosynthetic process"/>
    <property type="evidence" value="ECO:0007669"/>
    <property type="project" value="InterPro"/>
</dbReference>
<keyword evidence="1" id="KW-1133">Transmembrane helix</keyword>
<sequence>MAFSKEATEMKAETQKQVLEKEKLAQETFHTMVTIIVCVATFVTVFSACLGILVARAVSNPLKQLGLRMHRLESLDTTMNASALTFRARNRVHIQEIQEVNEGFFRLTRSIKGFARFVPETVVQNMVSGDRRKRGLHVDSRIVTIMFSDVKDFTSIAEHLSAQDLILTLYMYLTEMTRIVERFEGVVSEILGDGLLVFWNTPNNVENHPAKACAAALAQQQGLSVLNEHLAGLTLPQLSIRVGIHTGKVLAGNIGSEKKMKFGCIGDPINLASRLEGLCKYYGVSSLCSGYTKVSLPPNLFALRKLDLVQVKGKREPTWVYELMGHAGAGGQATAGIQTPPCHPTATDSTRSATSFGLLALPTDSHKTGAQSRPSPRSQELAPVQPAIFCSEPLLPADPVQCRLALRYEQALIAFHEGRMSDADAGLDALLRDAPEDKAAILLLERVRARVRGGPQDPNWSPVLQMTHK</sequence>
<dbReference type="InterPro" id="IPR001054">
    <property type="entry name" value="A/G_cyclase"/>
</dbReference>
<dbReference type="GO" id="GO:0035556">
    <property type="term" value="P:intracellular signal transduction"/>
    <property type="evidence" value="ECO:0007669"/>
    <property type="project" value="InterPro"/>
</dbReference>
<keyword evidence="1" id="KW-0472">Membrane</keyword>
<dbReference type="CDD" id="cd07302">
    <property type="entry name" value="CHD"/>
    <property type="match status" value="1"/>
</dbReference>
<accession>A0A7S2VQ49</accession>
<dbReference type="Pfam" id="PF00211">
    <property type="entry name" value="Guanylate_cyc"/>
    <property type="match status" value="1"/>
</dbReference>
<dbReference type="PANTHER" id="PTHR43081:SF1">
    <property type="entry name" value="ADENYLATE CYCLASE, TERMINAL-DIFFERENTIATION SPECIFIC"/>
    <property type="match status" value="1"/>
</dbReference>
<gene>
    <name evidence="3" type="ORF">BRAN1462_LOCUS61402</name>
</gene>
<feature type="transmembrane region" description="Helical" evidence="1">
    <location>
        <begin position="29"/>
        <end position="55"/>
    </location>
</feature>
<feature type="domain" description="Guanylate cyclase" evidence="2">
    <location>
        <begin position="144"/>
        <end position="276"/>
    </location>
</feature>
<evidence type="ECO:0000256" key="1">
    <source>
        <dbReference type="SAM" id="Phobius"/>
    </source>
</evidence>
<dbReference type="Gene3D" id="6.10.340.10">
    <property type="match status" value="1"/>
</dbReference>
<dbReference type="SMART" id="SM00044">
    <property type="entry name" value="CYCc"/>
    <property type="match status" value="1"/>
</dbReference>
<dbReference type="Gene3D" id="3.30.70.1230">
    <property type="entry name" value="Nucleotide cyclase"/>
    <property type="match status" value="1"/>
</dbReference>
<proteinExistence type="predicted"/>
<name>A0A7S2VQ49_9DINO</name>
<dbReference type="AlphaFoldDB" id="A0A7S2VQ49"/>